<organism evidence="2 3">
    <name type="scientific">Paramixta manurensis</name>
    <dbReference type="NCBI Taxonomy" id="2740817"/>
    <lineage>
        <taxon>Bacteria</taxon>
        <taxon>Pseudomonadati</taxon>
        <taxon>Pseudomonadota</taxon>
        <taxon>Gammaproteobacteria</taxon>
        <taxon>Enterobacterales</taxon>
        <taxon>Erwiniaceae</taxon>
        <taxon>Paramixta</taxon>
    </lineage>
</organism>
<dbReference type="Proteomes" id="UP000505325">
    <property type="component" value="Chromosome"/>
</dbReference>
<evidence type="ECO:0000313" key="2">
    <source>
        <dbReference type="EMBL" id="QKJ85597.1"/>
    </source>
</evidence>
<feature type="transmembrane region" description="Helical" evidence="1">
    <location>
        <begin position="44"/>
        <end position="69"/>
    </location>
</feature>
<reference evidence="2 3" key="1">
    <citation type="submission" date="2020-06" db="EMBL/GenBank/DDBJ databases">
        <title>Genome sequence of Paramixta manurensis strain PD-1.</title>
        <authorList>
            <person name="Lee C.W."/>
            <person name="Kim J."/>
        </authorList>
    </citation>
    <scope>NUCLEOTIDE SEQUENCE [LARGE SCALE GENOMIC DNA]</scope>
    <source>
        <strain evidence="2 3">PD-1</strain>
    </source>
</reference>
<evidence type="ECO:0000256" key="1">
    <source>
        <dbReference type="SAM" id="Phobius"/>
    </source>
</evidence>
<keyword evidence="3" id="KW-1185">Reference proteome</keyword>
<evidence type="ECO:0000313" key="3">
    <source>
        <dbReference type="Proteomes" id="UP000505325"/>
    </source>
</evidence>
<dbReference type="RefSeq" id="WP_173632671.1">
    <property type="nucleotide sequence ID" value="NZ_CP054212.1"/>
</dbReference>
<proteinExistence type="predicted"/>
<keyword evidence="1" id="KW-0472">Membrane</keyword>
<name>A0A6M8UAW5_9GAMM</name>
<dbReference type="EMBL" id="CP054212">
    <property type="protein sequence ID" value="QKJ85597.1"/>
    <property type="molecule type" value="Genomic_DNA"/>
</dbReference>
<accession>A0A6M8UAW5</accession>
<keyword evidence="1" id="KW-0812">Transmembrane</keyword>
<gene>
    <name evidence="2" type="ORF">PMPD1_0625</name>
</gene>
<protein>
    <submittedName>
        <fullName evidence="2">Uncharacterized protein</fullName>
    </submittedName>
</protein>
<dbReference type="AlphaFoldDB" id="A0A6M8UAW5"/>
<keyword evidence="1" id="KW-1133">Transmembrane helix</keyword>
<sequence length="82" mass="8592">MKKHAIFTTSPGAVTPSARHELYLILLCGLALCVPIAWASHGVIALPFAGRLLGAAACVLALNLVAYGVKTARLRRVKRGGV</sequence>
<feature type="transmembrane region" description="Helical" evidence="1">
    <location>
        <begin position="21"/>
        <end position="38"/>
    </location>
</feature>
<dbReference type="KEGG" id="pmak:PMPD1_0625"/>